<organism evidence="1 2">
    <name type="scientific">Methanimicrococcus blatticola</name>
    <dbReference type="NCBI Taxonomy" id="91560"/>
    <lineage>
        <taxon>Archaea</taxon>
        <taxon>Methanobacteriati</taxon>
        <taxon>Methanobacteriota</taxon>
        <taxon>Stenosarchaea group</taxon>
        <taxon>Methanomicrobia</taxon>
        <taxon>Methanosarcinales</taxon>
        <taxon>Methanosarcinaceae</taxon>
        <taxon>Methanimicrococcus</taxon>
    </lineage>
</organism>
<accession>A0A484F6L6</accession>
<evidence type="ECO:0000313" key="2">
    <source>
        <dbReference type="Proteomes" id="UP000294855"/>
    </source>
</evidence>
<dbReference type="EMBL" id="SNYS01000008">
    <property type="protein sequence ID" value="TDQ68751.1"/>
    <property type="molecule type" value="Genomic_DNA"/>
</dbReference>
<dbReference type="PROSITE" id="PS51257">
    <property type="entry name" value="PROKAR_LIPOPROTEIN"/>
    <property type="match status" value="1"/>
</dbReference>
<dbReference type="Proteomes" id="UP000294855">
    <property type="component" value="Unassembled WGS sequence"/>
</dbReference>
<evidence type="ECO:0000313" key="1">
    <source>
        <dbReference type="EMBL" id="TDQ68751.1"/>
    </source>
</evidence>
<comment type="caution">
    <text evidence="1">The sequence shown here is derived from an EMBL/GenBank/DDBJ whole genome shotgun (WGS) entry which is preliminary data.</text>
</comment>
<reference evidence="1 2" key="1">
    <citation type="submission" date="2019-03" db="EMBL/GenBank/DDBJ databases">
        <title>Genomic Encyclopedia of Type Strains, Phase IV (KMG-IV): sequencing the most valuable type-strain genomes for metagenomic binning, comparative biology and taxonomic classification.</title>
        <authorList>
            <person name="Goeker M."/>
        </authorList>
    </citation>
    <scope>NUCLEOTIDE SEQUENCE [LARGE SCALE GENOMIC DNA]</scope>
    <source>
        <strain evidence="1 2">DSM 13328</strain>
    </source>
</reference>
<evidence type="ECO:0008006" key="3">
    <source>
        <dbReference type="Google" id="ProtNLM"/>
    </source>
</evidence>
<dbReference type="AlphaFoldDB" id="A0A484F6L6"/>
<protein>
    <recommendedName>
        <fullName evidence="3">Lipoprotein</fullName>
    </recommendedName>
</protein>
<gene>
    <name evidence="1" type="ORF">C7391_0946</name>
</gene>
<sequence length="184" mass="20561">MKPKLFLFLAVFFVFLTLGCLEENMSDNASVGNSVLLSSSEQMIQDQLNQRIENTNSTNPEYFKKFETDPATIAIFNEVPLLGGRAAYSWGESLYSIAKTIQNDDNFTNYLEEHGGPLTGYAVSTDYMLIYVAPEKRNELTSEDIKIIMEIINQAAADHGVENVPVVFHASRIEISGLDYTLDS</sequence>
<name>A0A484F6L6_9EURY</name>
<proteinExistence type="predicted"/>
<keyword evidence="2" id="KW-1185">Reference proteome</keyword>
<dbReference type="RefSeq" id="WP_223610999.1">
    <property type="nucleotide sequence ID" value="NZ_JAHDUW010000003.1"/>
</dbReference>